<dbReference type="EMBL" id="JAPQKR010000014">
    <property type="protein sequence ID" value="KAJ5198418.1"/>
    <property type="molecule type" value="Genomic_DNA"/>
</dbReference>
<dbReference type="Proteomes" id="UP001150904">
    <property type="component" value="Unassembled WGS sequence"/>
</dbReference>
<sequence length="541" mass="61977">MGISYLIKHLIPYAETVSLGKPTDQGPPCVQSVVIDGPSLVYHVYYRLLAWTDPTCDVLDIQPTCDEVSRGVRDTRLARIEKSRHRLELASRRNVSPEHEYRTETLFQPVQLWQTRNLPARWRNLPENPFMVSAVFEDLRFRWNKRSILQEFEHRSDLPLAEAEFPWAGVTVMVPGEADIECARISKLHGSAVLTNDSDLLVHDLGPHGAVVLLNSVHMIAGAPDLAGSEIRGLRLHPSRLSDRLGFVNLQRFAYELTRDPHRSFVELLRRSKEDSGKVEQSAAYIDFIREYQHNEPTGAEKIQRVQTCDPRVSELFWQYEQPDVYCCAEQPHMYLGILHEDHSRRCAWEQGRFYRAIGYSLLNLSRSDPHMLSVVHEFVRRGGRIVAERVTLGRAETTASDLSILQKRLDLAQTTFGQRTQSSFWVLFALSEIYRDSSNATTIPDAIHLGRFLEKGFMGNRTEWADIHLMAQIQALLYSLRVLKQLVEITAEKISVQHRFILADLPPLHVLMRSRHQIVECFSINGLAHNSVCQLLKVYG</sequence>
<feature type="domain" description="Asteroid" evidence="2">
    <location>
        <begin position="127"/>
        <end position="393"/>
    </location>
</feature>
<evidence type="ECO:0000313" key="3">
    <source>
        <dbReference type="EMBL" id="KAJ5198418.1"/>
    </source>
</evidence>
<gene>
    <name evidence="3" type="ORF">N7498_007535</name>
</gene>
<dbReference type="InterPro" id="IPR039436">
    <property type="entry name" value="Asteroid_dom"/>
</dbReference>
<dbReference type="InterPro" id="IPR029060">
    <property type="entry name" value="PIN-like_dom_sf"/>
</dbReference>
<comment type="caution">
    <text evidence="3">The sequence shown here is derived from an EMBL/GenBank/DDBJ whole genome shotgun (WGS) entry which is preliminary data.</text>
</comment>
<protein>
    <recommendedName>
        <fullName evidence="2">Asteroid domain-containing protein</fullName>
    </recommendedName>
</protein>
<dbReference type="SUPFAM" id="SSF88723">
    <property type="entry name" value="PIN domain-like"/>
    <property type="match status" value="1"/>
</dbReference>
<name>A0A9W9JK34_9EURO</name>
<dbReference type="RefSeq" id="XP_058306846.1">
    <property type="nucleotide sequence ID" value="XM_058454597.1"/>
</dbReference>
<reference evidence="3" key="2">
    <citation type="journal article" date="2023" name="IMA Fungus">
        <title>Comparative genomic study of the Penicillium genus elucidates a diverse pangenome and 15 lateral gene transfer events.</title>
        <authorList>
            <person name="Petersen C."/>
            <person name="Sorensen T."/>
            <person name="Nielsen M.R."/>
            <person name="Sondergaard T.E."/>
            <person name="Sorensen J.L."/>
            <person name="Fitzpatrick D.A."/>
            <person name="Frisvad J.C."/>
            <person name="Nielsen K.L."/>
        </authorList>
    </citation>
    <scope>NUCLEOTIDE SEQUENCE</scope>
    <source>
        <strain evidence="3">IBT 15544</strain>
    </source>
</reference>
<keyword evidence="4" id="KW-1185">Reference proteome</keyword>
<dbReference type="PANTHER" id="PTHR15665">
    <property type="entry name" value="ASTEROID PROTEIN"/>
    <property type="match status" value="1"/>
</dbReference>
<reference evidence="3" key="1">
    <citation type="submission" date="2022-12" db="EMBL/GenBank/DDBJ databases">
        <authorList>
            <person name="Petersen C."/>
        </authorList>
    </citation>
    <scope>NUCLEOTIDE SEQUENCE</scope>
    <source>
        <strain evidence="3">IBT 15544</strain>
    </source>
</reference>
<dbReference type="AlphaFoldDB" id="A0A9W9JK34"/>
<accession>A0A9W9JK34</accession>
<organism evidence="3 4">
    <name type="scientific">Penicillium cinerascens</name>
    <dbReference type="NCBI Taxonomy" id="70096"/>
    <lineage>
        <taxon>Eukaryota</taxon>
        <taxon>Fungi</taxon>
        <taxon>Dikarya</taxon>
        <taxon>Ascomycota</taxon>
        <taxon>Pezizomycotina</taxon>
        <taxon>Eurotiomycetes</taxon>
        <taxon>Eurotiomycetidae</taxon>
        <taxon>Eurotiales</taxon>
        <taxon>Aspergillaceae</taxon>
        <taxon>Penicillium</taxon>
    </lineage>
</organism>
<dbReference type="InterPro" id="IPR026832">
    <property type="entry name" value="Asteroid"/>
</dbReference>
<proteinExistence type="inferred from homology"/>
<comment type="similarity">
    <text evidence="1">Belongs to the asteroid family.</text>
</comment>
<evidence type="ECO:0000259" key="2">
    <source>
        <dbReference type="Pfam" id="PF12813"/>
    </source>
</evidence>
<dbReference type="PANTHER" id="PTHR15665:SF1">
    <property type="entry name" value="PROTEIN ASTEROID HOMOLOG 1"/>
    <property type="match status" value="1"/>
</dbReference>
<dbReference type="OrthoDB" id="5297549at2759"/>
<evidence type="ECO:0000256" key="1">
    <source>
        <dbReference type="ARBA" id="ARBA00007398"/>
    </source>
</evidence>
<dbReference type="Pfam" id="PF12813">
    <property type="entry name" value="XPG_I_2"/>
    <property type="match status" value="1"/>
</dbReference>
<evidence type="ECO:0000313" key="4">
    <source>
        <dbReference type="Proteomes" id="UP001150904"/>
    </source>
</evidence>
<dbReference type="GeneID" id="83181898"/>